<evidence type="ECO:0000256" key="5">
    <source>
        <dbReference type="ARBA" id="ARBA00022729"/>
    </source>
</evidence>
<dbReference type="Proteomes" id="UP001165568">
    <property type="component" value="Unassembled WGS sequence"/>
</dbReference>
<dbReference type="EMBL" id="JAMPJU010000001">
    <property type="protein sequence ID" value="MCV9880787.1"/>
    <property type="molecule type" value="Genomic_DNA"/>
</dbReference>
<evidence type="ECO:0000313" key="9">
    <source>
        <dbReference type="EMBL" id="MCV9880787.1"/>
    </source>
</evidence>
<keyword evidence="3" id="KW-0813">Transport</keyword>
<accession>A0AA41XVC6</accession>
<dbReference type="Proteomes" id="UP001165569">
    <property type="component" value="Unassembled WGS sequence"/>
</dbReference>
<dbReference type="PROSITE" id="PS50983">
    <property type="entry name" value="FE_B12_PBP"/>
    <property type="match status" value="1"/>
</dbReference>
<keyword evidence="4" id="KW-0408">Iron</keyword>
<proteinExistence type="inferred from homology"/>
<evidence type="ECO:0000259" key="7">
    <source>
        <dbReference type="PROSITE" id="PS50983"/>
    </source>
</evidence>
<name>A0AA41XVC6_9GAMM</name>
<dbReference type="Pfam" id="PF01497">
    <property type="entry name" value="Peripla_BP_2"/>
    <property type="match status" value="1"/>
</dbReference>
<evidence type="ECO:0000256" key="2">
    <source>
        <dbReference type="ARBA" id="ARBA00008814"/>
    </source>
</evidence>
<gene>
    <name evidence="8" type="ORF">NC803_02090</name>
    <name evidence="9" type="ORF">NC856_00660</name>
</gene>
<evidence type="ECO:0000313" key="11">
    <source>
        <dbReference type="Proteomes" id="UP001165569"/>
    </source>
</evidence>
<dbReference type="EMBL" id="JAMPJT010000001">
    <property type="protein sequence ID" value="MCV9877648.1"/>
    <property type="molecule type" value="Genomic_DNA"/>
</dbReference>
<comment type="similarity">
    <text evidence="2">Belongs to the bacterial solute-binding protein 8 family.</text>
</comment>
<dbReference type="Gene3D" id="3.40.50.1980">
    <property type="entry name" value="Nitrogenase molybdenum iron protein domain"/>
    <property type="match status" value="2"/>
</dbReference>
<dbReference type="SUPFAM" id="SSF53807">
    <property type="entry name" value="Helical backbone' metal receptor"/>
    <property type="match status" value="1"/>
</dbReference>
<feature type="chain" id="PRO_5041273050" evidence="6">
    <location>
        <begin position="20"/>
        <end position="310"/>
    </location>
</feature>
<dbReference type="PANTHER" id="PTHR30532">
    <property type="entry name" value="IRON III DICITRATE-BINDING PERIPLASMIC PROTEIN"/>
    <property type="match status" value="1"/>
</dbReference>
<dbReference type="InterPro" id="IPR051313">
    <property type="entry name" value="Bact_iron-sidero_bind"/>
</dbReference>
<feature type="signal peptide" evidence="6">
    <location>
        <begin position="1"/>
        <end position="19"/>
    </location>
</feature>
<keyword evidence="5 6" id="KW-0732">Signal</keyword>
<dbReference type="InterPro" id="IPR002491">
    <property type="entry name" value="ABC_transptr_periplasmic_BD"/>
</dbReference>
<keyword evidence="4" id="KW-0410">Iron transport</keyword>
<evidence type="ECO:0000256" key="3">
    <source>
        <dbReference type="ARBA" id="ARBA00022448"/>
    </source>
</evidence>
<evidence type="ECO:0000256" key="1">
    <source>
        <dbReference type="ARBA" id="ARBA00004196"/>
    </source>
</evidence>
<protein>
    <submittedName>
        <fullName evidence="8">ABC transporter substrate-binding protein</fullName>
    </submittedName>
</protein>
<dbReference type="PANTHER" id="PTHR30532:SF24">
    <property type="entry name" value="FERRIC ENTEROBACTIN-BINDING PERIPLASMIC PROTEIN FEPB"/>
    <property type="match status" value="1"/>
</dbReference>
<evidence type="ECO:0000313" key="10">
    <source>
        <dbReference type="Proteomes" id="UP001165568"/>
    </source>
</evidence>
<evidence type="ECO:0000256" key="4">
    <source>
        <dbReference type="ARBA" id="ARBA00022496"/>
    </source>
</evidence>
<evidence type="ECO:0000313" key="8">
    <source>
        <dbReference type="EMBL" id="MCV9877648.1"/>
    </source>
</evidence>
<keyword evidence="10" id="KW-1185">Reference proteome</keyword>
<dbReference type="RefSeq" id="WP_264088474.1">
    <property type="nucleotide sequence ID" value="NZ_JAMPJT010000001.1"/>
</dbReference>
<reference evidence="8" key="1">
    <citation type="submission" date="2022-04" db="EMBL/GenBank/DDBJ databases">
        <title>Brenneria sp. isolated from walnut trees in Serbia.</title>
        <authorList>
            <person name="Gasic K."/>
            <person name="Zlatkovic N."/>
            <person name="Kuzmanovic N."/>
        </authorList>
    </citation>
    <scope>NUCLEOTIDE SEQUENCE</scope>
    <source>
        <strain evidence="9">KBI 423</strain>
        <strain evidence="8">KBI 447</strain>
    </source>
</reference>
<feature type="domain" description="Fe/B12 periplasmic-binding" evidence="7">
    <location>
        <begin position="38"/>
        <end position="310"/>
    </location>
</feature>
<organism evidence="8 11">
    <name type="scientific">Brenneria izbisi</name>
    <dbReference type="NCBI Taxonomy" id="2939450"/>
    <lineage>
        <taxon>Bacteria</taxon>
        <taxon>Pseudomonadati</taxon>
        <taxon>Pseudomonadota</taxon>
        <taxon>Gammaproteobacteria</taxon>
        <taxon>Enterobacterales</taxon>
        <taxon>Pectobacteriaceae</taxon>
        <taxon>Brenneria</taxon>
    </lineage>
</organism>
<evidence type="ECO:0000256" key="6">
    <source>
        <dbReference type="SAM" id="SignalP"/>
    </source>
</evidence>
<comment type="caution">
    <text evidence="8">The sequence shown here is derived from an EMBL/GenBank/DDBJ whole genome shotgun (WGS) entry which is preliminary data.</text>
</comment>
<sequence length="310" mass="34296">MLRILLFIACCFAVPLSLARTVTDHSGNIVNIPDEPLRIVSLHDWTLTVMTHELGAPLIASTGRLAADGSQYMRGARELFGLDFSQIALASIHGKLDLERLRALKPDLILANTGDYAALRSPLSSIAPTLLFNPEQGRPMLDLYQDLADWLGKTAEFDVLKQRYTAQATALRERLTVPGTYVALLVNGRDGTIQILKEYGALTTVMDDLGLRRMPIIDTIPAGTDRMTIGAELIEAIDADYIVTSYLPDQGEDAQSIDRDFDRIAPGARDFLQAFVNQRVLRFSRYEVYPPSFKGLEMTLKNVESAIAAR</sequence>
<keyword evidence="4" id="KW-0406">Ion transport</keyword>
<dbReference type="AlphaFoldDB" id="A0AA41XVC6"/>
<dbReference type="GO" id="GO:0030288">
    <property type="term" value="C:outer membrane-bounded periplasmic space"/>
    <property type="evidence" value="ECO:0007669"/>
    <property type="project" value="TreeGrafter"/>
</dbReference>
<dbReference type="GO" id="GO:1901678">
    <property type="term" value="P:iron coordination entity transport"/>
    <property type="evidence" value="ECO:0007669"/>
    <property type="project" value="UniProtKB-ARBA"/>
</dbReference>
<comment type="subcellular location">
    <subcellularLocation>
        <location evidence="1">Cell envelope</location>
    </subcellularLocation>
</comment>